<reference evidence="1" key="1">
    <citation type="journal article" date="2022" name="Int. J. Mol. Sci.">
        <title>Draft Genome of Tanacetum Coccineum: Genomic Comparison of Closely Related Tanacetum-Family Plants.</title>
        <authorList>
            <person name="Yamashiro T."/>
            <person name="Shiraishi A."/>
            <person name="Nakayama K."/>
            <person name="Satake H."/>
        </authorList>
    </citation>
    <scope>NUCLEOTIDE SEQUENCE</scope>
</reference>
<proteinExistence type="predicted"/>
<reference evidence="1" key="2">
    <citation type="submission" date="2022-01" db="EMBL/GenBank/DDBJ databases">
        <authorList>
            <person name="Yamashiro T."/>
            <person name="Shiraishi A."/>
            <person name="Satake H."/>
            <person name="Nakayama K."/>
        </authorList>
    </citation>
    <scope>NUCLEOTIDE SEQUENCE</scope>
</reference>
<dbReference type="EMBL" id="BQNB010016733">
    <property type="protein sequence ID" value="GJT55153.1"/>
    <property type="molecule type" value="Genomic_DNA"/>
</dbReference>
<comment type="caution">
    <text evidence="1">The sequence shown here is derived from an EMBL/GenBank/DDBJ whole genome shotgun (WGS) entry which is preliminary data.</text>
</comment>
<accession>A0ABQ5EVV2</accession>
<sequence>MSPVPELCLNYREHLKAYNTVKSESESRKSPTESLFDVGSSRISIVTVNTKEYHSDVLAIITRIMRRTLVNSL</sequence>
<keyword evidence="2" id="KW-1185">Reference proteome</keyword>
<protein>
    <submittedName>
        <fullName evidence="1">Uncharacterized protein</fullName>
    </submittedName>
</protein>
<gene>
    <name evidence="1" type="ORF">Tco_0990207</name>
</gene>
<evidence type="ECO:0000313" key="2">
    <source>
        <dbReference type="Proteomes" id="UP001151760"/>
    </source>
</evidence>
<organism evidence="1 2">
    <name type="scientific">Tanacetum coccineum</name>
    <dbReference type="NCBI Taxonomy" id="301880"/>
    <lineage>
        <taxon>Eukaryota</taxon>
        <taxon>Viridiplantae</taxon>
        <taxon>Streptophyta</taxon>
        <taxon>Embryophyta</taxon>
        <taxon>Tracheophyta</taxon>
        <taxon>Spermatophyta</taxon>
        <taxon>Magnoliopsida</taxon>
        <taxon>eudicotyledons</taxon>
        <taxon>Gunneridae</taxon>
        <taxon>Pentapetalae</taxon>
        <taxon>asterids</taxon>
        <taxon>campanulids</taxon>
        <taxon>Asterales</taxon>
        <taxon>Asteraceae</taxon>
        <taxon>Asteroideae</taxon>
        <taxon>Anthemideae</taxon>
        <taxon>Anthemidinae</taxon>
        <taxon>Tanacetum</taxon>
    </lineage>
</organism>
<name>A0ABQ5EVV2_9ASTR</name>
<evidence type="ECO:0000313" key="1">
    <source>
        <dbReference type="EMBL" id="GJT55153.1"/>
    </source>
</evidence>
<dbReference type="Proteomes" id="UP001151760">
    <property type="component" value="Unassembled WGS sequence"/>
</dbReference>